<dbReference type="PROSITE" id="PS50878">
    <property type="entry name" value="RT_POL"/>
    <property type="match status" value="1"/>
</dbReference>
<proteinExistence type="predicted"/>
<dbReference type="EMBL" id="JBCEZU010000586">
    <property type="protein sequence ID" value="KAK9515955.1"/>
    <property type="molecule type" value="Genomic_DNA"/>
</dbReference>
<name>A0AAW1E2C9_ZOAVI</name>
<reference evidence="3 4" key="1">
    <citation type="journal article" date="2024" name="Genome Biol. Evol.">
        <title>Chromosome-level genome assembly of the viviparous eelpout Zoarces viviparus.</title>
        <authorList>
            <person name="Fuhrmann N."/>
            <person name="Brasseur M.V."/>
            <person name="Bakowski C.E."/>
            <person name="Podsiadlowski L."/>
            <person name="Prost S."/>
            <person name="Krehenwinkel H."/>
            <person name="Mayer C."/>
        </authorList>
    </citation>
    <scope>NUCLEOTIDE SEQUENCE [LARGE SCALE GENOMIC DNA]</scope>
    <source>
        <strain evidence="3">NO-MEL_2022_Ind0_liver</strain>
    </source>
</reference>
<dbReference type="AlphaFoldDB" id="A0AAW1E2C9"/>
<dbReference type="InterPro" id="IPR000477">
    <property type="entry name" value="RT_dom"/>
</dbReference>
<dbReference type="EMBL" id="JBCEZU010000586">
    <property type="protein sequence ID" value="KAK9515953.1"/>
    <property type="molecule type" value="Genomic_DNA"/>
</dbReference>
<dbReference type="SUPFAM" id="SSF56672">
    <property type="entry name" value="DNA/RNA polymerases"/>
    <property type="match status" value="1"/>
</dbReference>
<evidence type="ECO:0000313" key="3">
    <source>
        <dbReference type="EMBL" id="KAK9515955.1"/>
    </source>
</evidence>
<dbReference type="Proteomes" id="UP001488805">
    <property type="component" value="Unassembled WGS sequence"/>
</dbReference>
<gene>
    <name evidence="2" type="ORF">VZT92_026549</name>
    <name evidence="3" type="ORF">VZT92_026551</name>
</gene>
<dbReference type="Pfam" id="PF00078">
    <property type="entry name" value="RVT_1"/>
    <property type="match status" value="1"/>
</dbReference>
<accession>A0AAW1E2C9</accession>
<dbReference type="InterPro" id="IPR043502">
    <property type="entry name" value="DNA/RNA_pol_sf"/>
</dbReference>
<evidence type="ECO:0000259" key="1">
    <source>
        <dbReference type="PROSITE" id="PS50878"/>
    </source>
</evidence>
<dbReference type="PANTHER" id="PTHR19446">
    <property type="entry name" value="REVERSE TRANSCRIPTASES"/>
    <property type="match status" value="1"/>
</dbReference>
<dbReference type="CDD" id="cd01650">
    <property type="entry name" value="RT_nLTR_like"/>
    <property type="match status" value="1"/>
</dbReference>
<keyword evidence="4" id="KW-1185">Reference proteome</keyword>
<feature type="domain" description="Reverse transcriptase" evidence="1">
    <location>
        <begin position="188"/>
        <end position="475"/>
    </location>
</feature>
<organism evidence="3 4">
    <name type="scientific">Zoarces viviparus</name>
    <name type="common">Viviparous eelpout</name>
    <name type="synonym">Blennius viviparus</name>
    <dbReference type="NCBI Taxonomy" id="48416"/>
    <lineage>
        <taxon>Eukaryota</taxon>
        <taxon>Metazoa</taxon>
        <taxon>Chordata</taxon>
        <taxon>Craniata</taxon>
        <taxon>Vertebrata</taxon>
        <taxon>Euteleostomi</taxon>
        <taxon>Actinopterygii</taxon>
        <taxon>Neopterygii</taxon>
        <taxon>Teleostei</taxon>
        <taxon>Neoteleostei</taxon>
        <taxon>Acanthomorphata</taxon>
        <taxon>Eupercaria</taxon>
        <taxon>Perciformes</taxon>
        <taxon>Cottioidei</taxon>
        <taxon>Zoarcales</taxon>
        <taxon>Zoarcidae</taxon>
        <taxon>Zoarcinae</taxon>
        <taxon>Zoarces</taxon>
    </lineage>
</organism>
<evidence type="ECO:0000313" key="4">
    <source>
        <dbReference type="Proteomes" id="UP001488805"/>
    </source>
</evidence>
<evidence type="ECO:0000313" key="2">
    <source>
        <dbReference type="EMBL" id="KAK9515953.1"/>
    </source>
</evidence>
<comment type="caution">
    <text evidence="3">The sequence shown here is derived from an EMBL/GenBank/DDBJ whole genome shotgun (WGS) entry which is preliminary data.</text>
</comment>
<sequence length="826" mass="93556">MARREVFRLQHLLECEYAEGNRGGIRNQQACDSLKAQLRDVYEGKARAYLLRSRDTFREEFETCSAAFFSSVRADRAKQVVTGVMDKQGRVVSEGAEMVQAATDYYRTMFREKDIEVGGGEVFLDFLTQRVPKDIVQALEAPLTLIEIEWALQRMKRRKVPGIDGLPAEFYLKFWDILGPVVLEVLSAILRTGTMGGSAATGVISLLYKKGDRADLGNWRPLTMLCVDYKLLAKVLADRLGLALPHVVHVDQTCGVAGRSVRWNLQLIRDTVAWAEDRHLPLMVVGLDQAKAFDRVHWGFMFRVLLRLGFSQAFMGWLRILYTGVGSVVSLNGHIGDVFRLHSGVRQGCPLSPLLYILYMEPLAAAIRADPGVRGFLLPGSGGLRVKLSQYADDTTLLLDTDACLFRALEIFQSFGKVASAELNCAKSSVKFFGRWKERTEVPGGLMLCTGPLKVLGVSFETAHSATANWTGRFLAVRKKFALWKSRGLTLIGKVLVLKVDVMPSLVYLAYIYPMPVSMRRPIMRLVFTFLWGGRYEYVARARMLAGIEAGGRDVPHLPLKLDCIFVSFLCKQMSTPVVHPSGHFLRLYFSYQARRMLAWTNLAPRVEQQPWHYQYAARWLRAHPEASETNVRLDHKVLYKVVRQRAIAPAVVGIPKSIWKGIQPRGLDNGLKDLNWLCLHKCLPVRDVMYRHSLARSPVCPREGCMGEETVRHVMWDCPFAGIVWGRAATWLRRLDPGFKLTWTRVVEGGGLGSKHFLTWLIISLVKRSLWVARQDLVGKNRESRLEGVLKRVELDIKGRIERDIRKWGKHAALERWKGGFGWGW</sequence>
<protein>
    <recommendedName>
        <fullName evidence="1">Reverse transcriptase domain-containing protein</fullName>
    </recommendedName>
</protein>